<sequence length="297" mass="33314">MVAKSQFVAVEFDTYWNSWDPKVWNATVGENVSVGDHVGISISNLTSVRSEKWFSNITGGGECQAWITYDSVSNNLSVSFTGYRNNISFRQDELVYTVDLRKELPEWVIFGFSAATGASFQKNNVRSWSFNSSDLQVDENNGIPPQPAPDLVSPGPNPVIKPGPDPVNEKNSTVGLIVGLLVAIIFVSMLAFVLWWRRKKIACGRKPIEYKAQEKQIRLIEWVWELYGTGTLLEAADPILEADFDDEEIKRLMIVGLWCVHPNSELRPSMRQTIKVLNAEASLPLLPLKMPVASYFT</sequence>
<name>A0ACB9E8V4_9ASTR</name>
<comment type="caution">
    <text evidence="1">The sequence shown here is derived from an EMBL/GenBank/DDBJ whole genome shotgun (WGS) entry which is preliminary data.</text>
</comment>
<organism evidence="1 2">
    <name type="scientific">Smallanthus sonchifolius</name>
    <dbReference type="NCBI Taxonomy" id="185202"/>
    <lineage>
        <taxon>Eukaryota</taxon>
        <taxon>Viridiplantae</taxon>
        <taxon>Streptophyta</taxon>
        <taxon>Embryophyta</taxon>
        <taxon>Tracheophyta</taxon>
        <taxon>Spermatophyta</taxon>
        <taxon>Magnoliopsida</taxon>
        <taxon>eudicotyledons</taxon>
        <taxon>Gunneridae</taxon>
        <taxon>Pentapetalae</taxon>
        <taxon>asterids</taxon>
        <taxon>campanulids</taxon>
        <taxon>Asterales</taxon>
        <taxon>Asteraceae</taxon>
        <taxon>Asteroideae</taxon>
        <taxon>Heliantheae alliance</taxon>
        <taxon>Millerieae</taxon>
        <taxon>Smallanthus</taxon>
    </lineage>
</organism>
<evidence type="ECO:0000313" key="2">
    <source>
        <dbReference type="Proteomes" id="UP001056120"/>
    </source>
</evidence>
<accession>A0ACB9E8V4</accession>
<dbReference type="Proteomes" id="UP001056120">
    <property type="component" value="Linkage Group LG18"/>
</dbReference>
<gene>
    <name evidence="1" type="ORF">L1987_55141</name>
</gene>
<evidence type="ECO:0000313" key="1">
    <source>
        <dbReference type="EMBL" id="KAI3755344.1"/>
    </source>
</evidence>
<protein>
    <submittedName>
        <fullName evidence="1">Uncharacterized protein</fullName>
    </submittedName>
</protein>
<dbReference type="EMBL" id="CM042035">
    <property type="protein sequence ID" value="KAI3755344.1"/>
    <property type="molecule type" value="Genomic_DNA"/>
</dbReference>
<reference evidence="2" key="1">
    <citation type="journal article" date="2022" name="Mol. Ecol. Resour.">
        <title>The genomes of chicory, endive, great burdock and yacon provide insights into Asteraceae palaeo-polyploidization history and plant inulin production.</title>
        <authorList>
            <person name="Fan W."/>
            <person name="Wang S."/>
            <person name="Wang H."/>
            <person name="Wang A."/>
            <person name="Jiang F."/>
            <person name="Liu H."/>
            <person name="Zhao H."/>
            <person name="Xu D."/>
            <person name="Zhang Y."/>
        </authorList>
    </citation>
    <scope>NUCLEOTIDE SEQUENCE [LARGE SCALE GENOMIC DNA]</scope>
    <source>
        <strain evidence="2">cv. Yunnan</strain>
    </source>
</reference>
<reference evidence="1 2" key="2">
    <citation type="journal article" date="2022" name="Mol. Ecol. Resour.">
        <title>The genomes of chicory, endive, great burdock and yacon provide insights into Asteraceae paleo-polyploidization history and plant inulin production.</title>
        <authorList>
            <person name="Fan W."/>
            <person name="Wang S."/>
            <person name="Wang H."/>
            <person name="Wang A."/>
            <person name="Jiang F."/>
            <person name="Liu H."/>
            <person name="Zhao H."/>
            <person name="Xu D."/>
            <person name="Zhang Y."/>
        </authorList>
    </citation>
    <scope>NUCLEOTIDE SEQUENCE [LARGE SCALE GENOMIC DNA]</scope>
    <source>
        <strain evidence="2">cv. Yunnan</strain>
        <tissue evidence="1">Leaves</tissue>
    </source>
</reference>
<proteinExistence type="predicted"/>
<keyword evidence="2" id="KW-1185">Reference proteome</keyword>